<evidence type="ECO:0000256" key="1">
    <source>
        <dbReference type="ARBA" id="ARBA00004167"/>
    </source>
</evidence>
<dbReference type="InterPro" id="IPR025287">
    <property type="entry name" value="WAK_GUB"/>
</dbReference>
<organism evidence="7 8">
    <name type="scientific">Gossypium stocksii</name>
    <dbReference type="NCBI Taxonomy" id="47602"/>
    <lineage>
        <taxon>Eukaryota</taxon>
        <taxon>Viridiplantae</taxon>
        <taxon>Streptophyta</taxon>
        <taxon>Embryophyta</taxon>
        <taxon>Tracheophyta</taxon>
        <taxon>Spermatophyta</taxon>
        <taxon>Magnoliopsida</taxon>
        <taxon>eudicotyledons</taxon>
        <taxon>Gunneridae</taxon>
        <taxon>Pentapetalae</taxon>
        <taxon>rosids</taxon>
        <taxon>malvids</taxon>
        <taxon>Malvales</taxon>
        <taxon>Malvaceae</taxon>
        <taxon>Malvoideae</taxon>
        <taxon>Gossypium</taxon>
    </lineage>
</organism>
<dbReference type="GO" id="GO:0016020">
    <property type="term" value="C:membrane"/>
    <property type="evidence" value="ECO:0007669"/>
    <property type="project" value="UniProtKB-SubCell"/>
</dbReference>
<evidence type="ECO:0000259" key="6">
    <source>
        <dbReference type="Pfam" id="PF13947"/>
    </source>
</evidence>
<sequence length="89" mass="10068">MPKPKPQLPIYALVAAIVMSPNHCFQSCVAKTGNKYCNPTVCGNVTMSYPFRLPTQPLNCSNHRFEVNCHSNNRTILSLNHDKFYVQNI</sequence>
<gene>
    <name evidence="7" type="ORF">J1N35_036387</name>
</gene>
<dbReference type="AlphaFoldDB" id="A0A9D3ZKM3"/>
<reference evidence="7 8" key="1">
    <citation type="journal article" date="2021" name="Plant Biotechnol. J.">
        <title>Multi-omics assisted identification of the key and species-specific regulatory components of drought-tolerant mechanisms in Gossypium stocksii.</title>
        <authorList>
            <person name="Yu D."/>
            <person name="Ke L."/>
            <person name="Zhang D."/>
            <person name="Wu Y."/>
            <person name="Sun Y."/>
            <person name="Mei J."/>
            <person name="Sun J."/>
            <person name="Sun Y."/>
        </authorList>
    </citation>
    <scope>NUCLEOTIDE SEQUENCE [LARGE SCALE GENOMIC DNA]</scope>
    <source>
        <strain evidence="8">cv. E1</strain>
        <tissue evidence="7">Leaf</tissue>
    </source>
</reference>
<evidence type="ECO:0000256" key="2">
    <source>
        <dbReference type="ARBA" id="ARBA00022692"/>
    </source>
</evidence>
<evidence type="ECO:0000256" key="3">
    <source>
        <dbReference type="ARBA" id="ARBA00022729"/>
    </source>
</evidence>
<proteinExistence type="predicted"/>
<keyword evidence="3" id="KW-0732">Signal</keyword>
<keyword evidence="8" id="KW-1185">Reference proteome</keyword>
<keyword evidence="4" id="KW-1133">Transmembrane helix</keyword>
<name>A0A9D3ZKM3_9ROSI</name>
<evidence type="ECO:0000313" key="7">
    <source>
        <dbReference type="EMBL" id="KAH1045603.1"/>
    </source>
</evidence>
<protein>
    <recommendedName>
        <fullName evidence="6">Wall-associated receptor kinase galacturonan-binding domain-containing protein</fullName>
    </recommendedName>
</protein>
<dbReference type="Pfam" id="PF13947">
    <property type="entry name" value="GUB_WAK_bind"/>
    <property type="match status" value="1"/>
</dbReference>
<keyword evidence="2" id="KW-0812">Transmembrane</keyword>
<feature type="domain" description="Wall-associated receptor kinase galacturonan-binding" evidence="6">
    <location>
        <begin position="37"/>
        <end position="89"/>
    </location>
</feature>
<dbReference type="Proteomes" id="UP000828251">
    <property type="component" value="Unassembled WGS sequence"/>
</dbReference>
<evidence type="ECO:0000256" key="5">
    <source>
        <dbReference type="ARBA" id="ARBA00023136"/>
    </source>
</evidence>
<dbReference type="GO" id="GO:0030247">
    <property type="term" value="F:polysaccharide binding"/>
    <property type="evidence" value="ECO:0007669"/>
    <property type="project" value="InterPro"/>
</dbReference>
<dbReference type="OrthoDB" id="1146903at2759"/>
<comment type="caution">
    <text evidence="7">The sequence shown here is derived from an EMBL/GenBank/DDBJ whole genome shotgun (WGS) entry which is preliminary data.</text>
</comment>
<keyword evidence="5" id="KW-0472">Membrane</keyword>
<evidence type="ECO:0000256" key="4">
    <source>
        <dbReference type="ARBA" id="ARBA00022989"/>
    </source>
</evidence>
<evidence type="ECO:0000313" key="8">
    <source>
        <dbReference type="Proteomes" id="UP000828251"/>
    </source>
</evidence>
<dbReference type="EMBL" id="JAIQCV010000011">
    <property type="protein sequence ID" value="KAH1045603.1"/>
    <property type="molecule type" value="Genomic_DNA"/>
</dbReference>
<comment type="subcellular location">
    <subcellularLocation>
        <location evidence="1">Membrane</location>
        <topology evidence="1">Single-pass membrane protein</topology>
    </subcellularLocation>
</comment>
<accession>A0A9D3ZKM3</accession>